<keyword evidence="2" id="KW-1185">Reference proteome</keyword>
<proteinExistence type="predicted"/>
<name>G1CSU0_9CAUD</name>
<dbReference type="RefSeq" id="YP_007005422.1">
    <property type="nucleotide sequence ID" value="NC_019509.1"/>
</dbReference>
<dbReference type="GeneID" id="14011111"/>
<dbReference type="KEGG" id="vg:14011111"/>
<protein>
    <submittedName>
        <fullName evidence="1">Uncharacterized protein</fullName>
    </submittedName>
</protein>
<accession>G1CSU0</accession>
<dbReference type="InterPro" id="IPR045604">
    <property type="entry name" value="DUF6453"/>
</dbReference>
<dbReference type="EMBL" id="JF912400">
    <property type="protein sequence ID" value="AEM24777.1"/>
    <property type="molecule type" value="Genomic_DNA"/>
</dbReference>
<evidence type="ECO:0000313" key="2">
    <source>
        <dbReference type="Proteomes" id="UP000007327"/>
    </source>
</evidence>
<evidence type="ECO:0000313" key="1">
    <source>
        <dbReference type="EMBL" id="AEM24777.1"/>
    </source>
</evidence>
<dbReference type="Pfam" id="PF20051">
    <property type="entry name" value="DUF6453"/>
    <property type="match status" value="1"/>
</dbReference>
<sequence>MPSGLLIDLRDGGPAMEITAGLRCPSYCGYSPGSNGYGTSIPIPGYVAGSTAVFSPHVTANIFASGTVLVPDIDVMAGVSQSGSNLVFSFWSNYNAKSITYKGNIWQIFPASQSSNIGLYISDSTDFTTISNGSIVGQCIYRGRVTINGSWSPPSVAGFNRQSYAVFGKWSAAGVVVEYDGNVIRAVQERNGANVNASVTMDVVIFATGSAPVPGDGLNFFNSAGQCTFSTTRRPFVYSNSYYRPSVAGVDIGDKYILLGRYGAQTDVSGGWCYAKFQGLVRSGNVVRVGRGYVANIWTSEYSVDVNKTAGVNVLLLNDMY</sequence>
<dbReference type="OrthoDB" id="4879at10239"/>
<reference evidence="1 2" key="1">
    <citation type="journal article" date="2012" name="Arch. Virol.">
        <title>Genomic analysis of bacteriophage ESP2949-1, which is virulent for Cronobacter sakazakii.</title>
        <authorList>
            <person name="Lee Y.D."/>
            <person name="Kim J.Y."/>
            <person name="Park J.H."/>
            <person name="Chang H."/>
        </authorList>
    </citation>
    <scope>NUCLEOTIDE SEQUENCE [LARGE SCALE GENOMIC DNA]</scope>
</reference>
<dbReference type="Proteomes" id="UP000007327">
    <property type="component" value="Segment"/>
</dbReference>
<organism evidence="1 2">
    <name type="scientific">Cronobacter phage ESP2949-1</name>
    <dbReference type="NCBI Taxonomy" id="2920894"/>
    <lineage>
        <taxon>Viruses</taxon>
        <taxon>Duplodnaviria</taxon>
        <taxon>Heunggongvirae</taxon>
        <taxon>Uroviricota</taxon>
        <taxon>Caudoviricetes</taxon>
        <taxon>Drexlerviridae</taxon>
        <taxon>Kyungwonvirus</taxon>
        <taxon>Kyungwonvirus Esp29491</taxon>
    </lineage>
</organism>